<accession>A0A1W1WSI2</accession>
<evidence type="ECO:0000313" key="2">
    <source>
        <dbReference type="Proteomes" id="UP000192602"/>
    </source>
</evidence>
<evidence type="ECO:0000313" key="1">
    <source>
        <dbReference type="EMBL" id="SMC09257.1"/>
    </source>
</evidence>
<evidence type="ECO:0008006" key="3">
    <source>
        <dbReference type="Google" id="ProtNLM"/>
    </source>
</evidence>
<dbReference type="EMBL" id="FWWZ01000001">
    <property type="protein sequence ID" value="SMC09257.1"/>
    <property type="molecule type" value="Genomic_DNA"/>
</dbReference>
<proteinExistence type="predicted"/>
<protein>
    <recommendedName>
        <fullName evidence="3">DUF4412 domain-containing protein</fullName>
    </recommendedName>
</protein>
<gene>
    <name evidence="1" type="ORF">SAMN05660197_1063</name>
</gene>
<organism evidence="1 2">
    <name type="scientific">Nitratiruptor tergarcus DSM 16512</name>
    <dbReference type="NCBI Taxonomy" id="1069081"/>
    <lineage>
        <taxon>Bacteria</taxon>
        <taxon>Pseudomonadati</taxon>
        <taxon>Campylobacterota</taxon>
        <taxon>Epsilonproteobacteria</taxon>
        <taxon>Nautiliales</taxon>
        <taxon>Nitratiruptoraceae</taxon>
        <taxon>Nitratiruptor</taxon>
    </lineage>
</organism>
<sequence>MKKLLILLFTALALFASPYTGFMKLKKGDWAKYIIYTDEGTFSMTTKFLGTTEYKGLKVNIVEIESNGMVTQYWSAVGNDRAIQKLITKTPQGIMCMSEEMIGMMNADKNAGYHTTTPKEYNPNKPHIKFATYTLPNGKKIKVAIFKNKKSEVWVSSQVPFGIVLAKENGKTVMKLEDFGSGAKPTIPLKEARSCTPMALPFPTM</sequence>
<name>A0A1W1WSI2_9BACT</name>
<dbReference type="OrthoDB" id="9553510at2"/>
<dbReference type="STRING" id="1069081.SAMN05660197_1063"/>
<dbReference type="AlphaFoldDB" id="A0A1W1WSI2"/>
<keyword evidence="2" id="KW-1185">Reference proteome</keyword>
<dbReference type="RefSeq" id="WP_084275494.1">
    <property type="nucleotide sequence ID" value="NZ_AP026671.1"/>
</dbReference>
<reference evidence="2" key="1">
    <citation type="submission" date="2017-04" db="EMBL/GenBank/DDBJ databases">
        <authorList>
            <person name="Varghese N."/>
            <person name="Submissions S."/>
        </authorList>
    </citation>
    <scope>NUCLEOTIDE SEQUENCE [LARGE SCALE GENOMIC DNA]</scope>
    <source>
        <strain evidence="2">DSM 16512</strain>
    </source>
</reference>
<dbReference type="Proteomes" id="UP000192602">
    <property type="component" value="Unassembled WGS sequence"/>
</dbReference>